<organism evidence="2 3">
    <name type="scientific">Olea europaea subsp. europaea</name>
    <dbReference type="NCBI Taxonomy" id="158383"/>
    <lineage>
        <taxon>Eukaryota</taxon>
        <taxon>Viridiplantae</taxon>
        <taxon>Streptophyta</taxon>
        <taxon>Embryophyta</taxon>
        <taxon>Tracheophyta</taxon>
        <taxon>Spermatophyta</taxon>
        <taxon>Magnoliopsida</taxon>
        <taxon>eudicotyledons</taxon>
        <taxon>Gunneridae</taxon>
        <taxon>Pentapetalae</taxon>
        <taxon>asterids</taxon>
        <taxon>lamiids</taxon>
        <taxon>Lamiales</taxon>
        <taxon>Oleaceae</taxon>
        <taxon>Oleeae</taxon>
        <taxon>Olea</taxon>
    </lineage>
</organism>
<name>A0A8S0UYA8_OLEEU</name>
<dbReference type="EMBL" id="CACTIH010009141">
    <property type="protein sequence ID" value="CAA3025743.1"/>
    <property type="molecule type" value="Genomic_DNA"/>
</dbReference>
<dbReference type="AlphaFoldDB" id="A0A8S0UYA8"/>
<proteinExistence type="predicted"/>
<accession>A0A8S0UYA8</accession>
<feature type="transmembrane region" description="Helical" evidence="1">
    <location>
        <begin position="39"/>
        <end position="65"/>
    </location>
</feature>
<dbReference type="Proteomes" id="UP000594638">
    <property type="component" value="Unassembled WGS sequence"/>
</dbReference>
<keyword evidence="1" id="KW-1133">Transmembrane helix</keyword>
<evidence type="ECO:0000256" key="1">
    <source>
        <dbReference type="SAM" id="Phobius"/>
    </source>
</evidence>
<evidence type="ECO:0000313" key="3">
    <source>
        <dbReference type="Proteomes" id="UP000594638"/>
    </source>
</evidence>
<evidence type="ECO:0000313" key="2">
    <source>
        <dbReference type="EMBL" id="CAA3025743.1"/>
    </source>
</evidence>
<protein>
    <submittedName>
        <fullName evidence="2">Uncharacterized protein</fullName>
    </submittedName>
</protein>
<dbReference type="Gramene" id="OE9A118646T1">
    <property type="protein sequence ID" value="OE9A118646C1"/>
    <property type="gene ID" value="OE9A118646"/>
</dbReference>
<sequence>MDATLEWVVEPEHVLEVLQTATTAPPRNELLIKGRVCRFLNLLGSLLHLPFNTFLIFSLGTRWFWKLGVMISPLSGSHILEAKEGGCCNRWMEGKTECCCRGKWLGNS</sequence>
<keyword evidence="1" id="KW-0812">Transmembrane</keyword>
<gene>
    <name evidence="2" type="ORF">OLEA9_A118646</name>
</gene>
<keyword evidence="3" id="KW-1185">Reference proteome</keyword>
<comment type="caution">
    <text evidence="2">The sequence shown here is derived from an EMBL/GenBank/DDBJ whole genome shotgun (WGS) entry which is preliminary data.</text>
</comment>
<reference evidence="2 3" key="1">
    <citation type="submission" date="2019-12" db="EMBL/GenBank/DDBJ databases">
        <authorList>
            <person name="Alioto T."/>
            <person name="Alioto T."/>
            <person name="Gomez Garrido J."/>
        </authorList>
    </citation>
    <scope>NUCLEOTIDE SEQUENCE [LARGE SCALE GENOMIC DNA]</scope>
</reference>
<keyword evidence="1" id="KW-0472">Membrane</keyword>